<dbReference type="GO" id="GO:0005886">
    <property type="term" value="C:plasma membrane"/>
    <property type="evidence" value="ECO:0007669"/>
    <property type="project" value="TreeGrafter"/>
</dbReference>
<accession>A0A8J5TLD0</accession>
<dbReference type="Pfam" id="PF00071">
    <property type="entry name" value="Ras"/>
    <property type="match status" value="1"/>
</dbReference>
<reference evidence="3" key="1">
    <citation type="journal article" date="2021" name="Sci. Adv.">
        <title>The American lobster genome reveals insights on longevity, neural, and immune adaptations.</title>
        <authorList>
            <person name="Polinski J.M."/>
            <person name="Zimin A.V."/>
            <person name="Clark K.F."/>
            <person name="Kohn A.B."/>
            <person name="Sadowski N."/>
            <person name="Timp W."/>
            <person name="Ptitsyn A."/>
            <person name="Khanna P."/>
            <person name="Romanova D.Y."/>
            <person name="Williams P."/>
            <person name="Greenwood S.J."/>
            <person name="Moroz L.L."/>
            <person name="Walt D.R."/>
            <person name="Bodnar A.G."/>
        </authorList>
    </citation>
    <scope>NUCLEOTIDE SEQUENCE</scope>
    <source>
        <strain evidence="3">GMGI-L3</strain>
    </source>
</reference>
<organism evidence="3 4">
    <name type="scientific">Homarus americanus</name>
    <name type="common">American lobster</name>
    <dbReference type="NCBI Taxonomy" id="6706"/>
    <lineage>
        <taxon>Eukaryota</taxon>
        <taxon>Metazoa</taxon>
        <taxon>Ecdysozoa</taxon>
        <taxon>Arthropoda</taxon>
        <taxon>Crustacea</taxon>
        <taxon>Multicrustacea</taxon>
        <taxon>Malacostraca</taxon>
        <taxon>Eumalacostraca</taxon>
        <taxon>Eucarida</taxon>
        <taxon>Decapoda</taxon>
        <taxon>Pleocyemata</taxon>
        <taxon>Astacidea</taxon>
        <taxon>Nephropoidea</taxon>
        <taxon>Nephropidae</taxon>
        <taxon>Homarus</taxon>
    </lineage>
</organism>
<evidence type="ECO:0000313" key="3">
    <source>
        <dbReference type="EMBL" id="KAG7174527.1"/>
    </source>
</evidence>
<dbReference type="Gene3D" id="3.40.50.300">
    <property type="entry name" value="P-loop containing nucleotide triphosphate hydrolases"/>
    <property type="match status" value="1"/>
</dbReference>
<dbReference type="InterPro" id="IPR001806">
    <property type="entry name" value="Small_GTPase"/>
</dbReference>
<dbReference type="GO" id="GO:0003924">
    <property type="term" value="F:GTPase activity"/>
    <property type="evidence" value="ECO:0007669"/>
    <property type="project" value="InterPro"/>
</dbReference>
<dbReference type="SUPFAM" id="SSF52540">
    <property type="entry name" value="P-loop containing nucleoside triphosphate hydrolases"/>
    <property type="match status" value="1"/>
</dbReference>
<dbReference type="PANTHER" id="PTHR45775">
    <property type="entry name" value="RAD, GEM/KIR FAMILY MEMBER 2, ISOFORM C"/>
    <property type="match status" value="1"/>
</dbReference>
<keyword evidence="2" id="KW-0597">Phosphoprotein</keyword>
<proteinExistence type="inferred from homology"/>
<comment type="similarity">
    <text evidence="1">Belongs to the small GTPase superfamily. RGK family.</text>
</comment>
<dbReference type="InterPro" id="IPR051641">
    <property type="entry name" value="RGK_GTP-binding_reg"/>
</dbReference>
<evidence type="ECO:0000256" key="2">
    <source>
        <dbReference type="ARBA" id="ARBA00022553"/>
    </source>
</evidence>
<evidence type="ECO:0000256" key="1">
    <source>
        <dbReference type="ARBA" id="ARBA00008846"/>
    </source>
</evidence>
<dbReference type="EMBL" id="JAHLQT010007588">
    <property type="protein sequence ID" value="KAG7174527.1"/>
    <property type="molecule type" value="Genomic_DNA"/>
</dbReference>
<gene>
    <name evidence="3" type="primary">Rrad-L1</name>
    <name evidence="3" type="ORF">Hamer_G016426</name>
</gene>
<dbReference type="AlphaFoldDB" id="A0A8J5TLD0"/>
<dbReference type="GO" id="GO:0005525">
    <property type="term" value="F:GTP binding"/>
    <property type="evidence" value="ECO:0007669"/>
    <property type="project" value="InterPro"/>
</dbReference>
<dbReference type="PANTHER" id="PTHR45775:SF6">
    <property type="entry name" value="RAD, GEM_KIR FAMILY MEMBER 2, ISOFORM C"/>
    <property type="match status" value="1"/>
</dbReference>
<evidence type="ECO:0000313" key="4">
    <source>
        <dbReference type="Proteomes" id="UP000747542"/>
    </source>
</evidence>
<dbReference type="Proteomes" id="UP000747542">
    <property type="component" value="Unassembled WGS sequence"/>
</dbReference>
<protein>
    <submittedName>
        <fullName evidence="3">GTP-binding protein RAD-like 1</fullName>
    </submittedName>
</protein>
<dbReference type="InterPro" id="IPR027417">
    <property type="entry name" value="P-loop_NTPase"/>
</dbReference>
<name>A0A8J5TLD0_HOMAM</name>
<dbReference type="GO" id="GO:0005246">
    <property type="term" value="F:calcium channel regulator activity"/>
    <property type="evidence" value="ECO:0007669"/>
    <property type="project" value="TreeGrafter"/>
</dbReference>
<sequence>MSVENCLSTYDPHACVVVYSITDKGSFKKAEDTLTYLWRENYSKDKAVILVGNKVDLARSRIVNNSGE</sequence>
<comment type="caution">
    <text evidence="3">The sequence shown here is derived from an EMBL/GenBank/DDBJ whole genome shotgun (WGS) entry which is preliminary data.</text>
</comment>
<keyword evidence="4" id="KW-1185">Reference proteome</keyword>